<evidence type="ECO:0008006" key="4">
    <source>
        <dbReference type="Google" id="ProtNLM"/>
    </source>
</evidence>
<gene>
    <name evidence="2" type="ORF">NP493_673g00023</name>
</gene>
<evidence type="ECO:0000256" key="1">
    <source>
        <dbReference type="SAM" id="MobiDB-lite"/>
    </source>
</evidence>
<reference evidence="2" key="1">
    <citation type="journal article" date="2023" name="Mol. Biol. Evol.">
        <title>Third-Generation Sequencing Reveals the Adaptive Role of the Epigenome in Three Deep-Sea Polychaetes.</title>
        <authorList>
            <person name="Perez M."/>
            <person name="Aroh O."/>
            <person name="Sun Y."/>
            <person name="Lan Y."/>
            <person name="Juniper S.K."/>
            <person name="Young C.R."/>
            <person name="Angers B."/>
            <person name="Qian P.Y."/>
        </authorList>
    </citation>
    <scope>NUCLEOTIDE SEQUENCE</scope>
    <source>
        <strain evidence="2">R07B-5</strain>
    </source>
</reference>
<proteinExistence type="predicted"/>
<evidence type="ECO:0000313" key="2">
    <source>
        <dbReference type="EMBL" id="KAK2176269.1"/>
    </source>
</evidence>
<feature type="compositionally biased region" description="Polar residues" evidence="1">
    <location>
        <begin position="261"/>
        <end position="276"/>
    </location>
</feature>
<dbReference type="InterPro" id="IPR029359">
    <property type="entry name" value="FAM181"/>
</dbReference>
<dbReference type="PANTHER" id="PTHR33766:SF2">
    <property type="entry name" value="PROTEIN FAM181B"/>
    <property type="match status" value="1"/>
</dbReference>
<keyword evidence="3" id="KW-1185">Reference proteome</keyword>
<dbReference type="Proteomes" id="UP001209878">
    <property type="component" value="Unassembled WGS sequence"/>
</dbReference>
<accession>A0AAD9KRD7</accession>
<evidence type="ECO:0000313" key="3">
    <source>
        <dbReference type="Proteomes" id="UP001209878"/>
    </source>
</evidence>
<dbReference type="Pfam" id="PF15238">
    <property type="entry name" value="TEADIR3"/>
    <property type="match status" value="1"/>
</dbReference>
<feature type="region of interest" description="Disordered" evidence="1">
    <location>
        <begin position="257"/>
        <end position="281"/>
    </location>
</feature>
<dbReference type="PANTHER" id="PTHR33766">
    <property type="entry name" value="PROTEIN FAM181B"/>
    <property type="match status" value="1"/>
</dbReference>
<name>A0AAD9KRD7_RIDPI</name>
<comment type="caution">
    <text evidence="2">The sequence shown here is derived from an EMBL/GenBank/DDBJ whole genome shotgun (WGS) entry which is preliminary data.</text>
</comment>
<dbReference type="EMBL" id="JAODUO010000672">
    <property type="protein sequence ID" value="KAK2176269.1"/>
    <property type="molecule type" value="Genomic_DNA"/>
</dbReference>
<organism evidence="2 3">
    <name type="scientific">Ridgeia piscesae</name>
    <name type="common">Tubeworm</name>
    <dbReference type="NCBI Taxonomy" id="27915"/>
    <lineage>
        <taxon>Eukaryota</taxon>
        <taxon>Metazoa</taxon>
        <taxon>Spiralia</taxon>
        <taxon>Lophotrochozoa</taxon>
        <taxon>Annelida</taxon>
        <taxon>Polychaeta</taxon>
        <taxon>Sedentaria</taxon>
        <taxon>Canalipalpata</taxon>
        <taxon>Sabellida</taxon>
        <taxon>Siboglinidae</taxon>
        <taxon>Ridgeia</taxon>
    </lineage>
</organism>
<feature type="region of interest" description="Disordered" evidence="1">
    <location>
        <begin position="82"/>
        <end position="109"/>
    </location>
</feature>
<dbReference type="InterPro" id="IPR053819">
    <property type="entry name" value="TEADIR3_omega_loop"/>
</dbReference>
<dbReference type="AlphaFoldDB" id="A0AAD9KRD7"/>
<protein>
    <recommendedName>
        <fullName evidence="4">Protein FAM181B</fullName>
    </recommendedName>
</protein>
<sequence length="426" mass="45854">MSTLLHFPSGGGLAGSDHSTADLLSFVDIASSNIKLALDKPTKSKRKVNHRKYLQKQLKRCAGGGATVSGAAGKVNAESADGRLSHMTSTSGHHGACASTKAHRKETNQIGLQRKSLQALFDPRTLHARCCAEPGYRVTSGQKVPLRKRNLPASFFTEPVNAFASATTPSAANDFTLSAMLSFDNCRAMEQIQQQQQQQQSLVNHHHSQTLQSNQQLLQQQQQCCLATLCDSQTDPFEPLYVNHDLNDILGDAWQEEGAPSSASTTPCSVRSTQGEGTDAAPVSADLVSTRATVATQRETAPWPLPYNNSHVSFQQRSSEVTYPLLWNHTGASPSAQFPATSAGYTGDGAFSTFPCEFVAQTDDALFPRTMDKTYPLEGQALPVIPGIGGFGYPGSGPTAAMTQFSAGNTSNMWTIPTREPRYPYV</sequence>